<keyword evidence="5 8" id="KW-0274">FAD</keyword>
<name>A0A1G9PXW2_9CORY</name>
<dbReference type="Proteomes" id="UP000199350">
    <property type="component" value="Chromosome I"/>
</dbReference>
<evidence type="ECO:0000256" key="4">
    <source>
        <dbReference type="ARBA" id="ARBA00022630"/>
    </source>
</evidence>
<dbReference type="OrthoDB" id="9812555at2"/>
<evidence type="ECO:0000256" key="8">
    <source>
        <dbReference type="RuleBase" id="RU003862"/>
    </source>
</evidence>
<comment type="pathway">
    <text evidence="2 8">One-carbon metabolism; tetrahydrofolate interconversion.</text>
</comment>
<dbReference type="InterPro" id="IPR003171">
    <property type="entry name" value="Mehydrof_redctse-like"/>
</dbReference>
<proteinExistence type="inferred from homology"/>
<dbReference type="SUPFAM" id="SSF51730">
    <property type="entry name" value="FAD-linked oxidoreductase"/>
    <property type="match status" value="1"/>
</dbReference>
<keyword evidence="10" id="KW-1185">Reference proteome</keyword>
<comment type="catalytic activity">
    <reaction evidence="7">
        <text>(6S)-5-methyl-5,6,7,8-tetrahydrofolate + NAD(+) = (6R)-5,10-methylene-5,6,7,8-tetrahydrofolate + NADH + H(+)</text>
        <dbReference type="Rhea" id="RHEA:19821"/>
        <dbReference type="ChEBI" id="CHEBI:15378"/>
        <dbReference type="ChEBI" id="CHEBI:15636"/>
        <dbReference type="ChEBI" id="CHEBI:18608"/>
        <dbReference type="ChEBI" id="CHEBI:57540"/>
        <dbReference type="ChEBI" id="CHEBI:57945"/>
        <dbReference type="EC" id="1.5.1.54"/>
    </reaction>
    <physiologicalReaction direction="right-to-left" evidence="7">
        <dbReference type="Rhea" id="RHEA:19823"/>
    </physiologicalReaction>
</comment>
<evidence type="ECO:0000313" key="10">
    <source>
        <dbReference type="Proteomes" id="UP000199350"/>
    </source>
</evidence>
<keyword evidence="6 8" id="KW-0560">Oxidoreductase</keyword>
<evidence type="ECO:0000256" key="7">
    <source>
        <dbReference type="ARBA" id="ARBA00048628"/>
    </source>
</evidence>
<protein>
    <recommendedName>
        <fullName evidence="8">Methylenetetrahydrofolate reductase</fullName>
    </recommendedName>
</protein>
<dbReference type="CDD" id="cd00537">
    <property type="entry name" value="MTHFR"/>
    <property type="match status" value="1"/>
</dbReference>
<reference evidence="10" key="1">
    <citation type="submission" date="2016-10" db="EMBL/GenBank/DDBJ databases">
        <authorList>
            <person name="Varghese N."/>
            <person name="Submissions S."/>
        </authorList>
    </citation>
    <scope>NUCLEOTIDE SEQUENCE [LARGE SCALE GENOMIC DNA]</scope>
    <source>
        <strain evidence="10">DSM 20632</strain>
    </source>
</reference>
<dbReference type="Pfam" id="PF02219">
    <property type="entry name" value="MTHFR"/>
    <property type="match status" value="1"/>
</dbReference>
<evidence type="ECO:0000256" key="6">
    <source>
        <dbReference type="ARBA" id="ARBA00023002"/>
    </source>
</evidence>
<dbReference type="Gene3D" id="3.20.20.220">
    <property type="match status" value="1"/>
</dbReference>
<gene>
    <name evidence="9" type="ORF">SAMN04488535_1635</name>
</gene>
<dbReference type="PANTHER" id="PTHR45754">
    <property type="entry name" value="METHYLENETETRAHYDROFOLATE REDUCTASE"/>
    <property type="match status" value="1"/>
</dbReference>
<dbReference type="GO" id="GO:0071949">
    <property type="term" value="F:FAD binding"/>
    <property type="evidence" value="ECO:0007669"/>
    <property type="project" value="TreeGrafter"/>
</dbReference>
<dbReference type="EMBL" id="LT629700">
    <property type="protein sequence ID" value="SDM03047.1"/>
    <property type="molecule type" value="Genomic_DNA"/>
</dbReference>
<dbReference type="PANTHER" id="PTHR45754:SF3">
    <property type="entry name" value="METHYLENETETRAHYDROFOLATE REDUCTASE (NADPH)"/>
    <property type="match status" value="1"/>
</dbReference>
<evidence type="ECO:0000256" key="2">
    <source>
        <dbReference type="ARBA" id="ARBA00004777"/>
    </source>
</evidence>
<accession>A0A1G9PXW2</accession>
<organism evidence="9 10">
    <name type="scientific">Corynebacterium mycetoides</name>
    <dbReference type="NCBI Taxonomy" id="38302"/>
    <lineage>
        <taxon>Bacteria</taxon>
        <taxon>Bacillati</taxon>
        <taxon>Actinomycetota</taxon>
        <taxon>Actinomycetes</taxon>
        <taxon>Mycobacteriales</taxon>
        <taxon>Corynebacteriaceae</taxon>
        <taxon>Corynebacterium</taxon>
    </lineage>
</organism>
<dbReference type="AlphaFoldDB" id="A0A1G9PXW2"/>
<dbReference type="GO" id="GO:0005829">
    <property type="term" value="C:cytosol"/>
    <property type="evidence" value="ECO:0007669"/>
    <property type="project" value="TreeGrafter"/>
</dbReference>
<dbReference type="STRING" id="38302.SAMN04488535_1635"/>
<evidence type="ECO:0000256" key="3">
    <source>
        <dbReference type="ARBA" id="ARBA00006743"/>
    </source>
</evidence>
<dbReference type="GO" id="GO:0009086">
    <property type="term" value="P:methionine biosynthetic process"/>
    <property type="evidence" value="ECO:0007669"/>
    <property type="project" value="TreeGrafter"/>
</dbReference>
<keyword evidence="4 8" id="KW-0285">Flavoprotein</keyword>
<dbReference type="GO" id="GO:0035999">
    <property type="term" value="P:tetrahydrofolate interconversion"/>
    <property type="evidence" value="ECO:0007669"/>
    <property type="project" value="UniProtKB-UniPathway"/>
</dbReference>
<evidence type="ECO:0000256" key="5">
    <source>
        <dbReference type="ARBA" id="ARBA00022827"/>
    </source>
</evidence>
<dbReference type="GO" id="GO:0106312">
    <property type="term" value="F:methylenetetrahydrofolate reductase (NADH) activity"/>
    <property type="evidence" value="ECO:0007669"/>
    <property type="project" value="UniProtKB-EC"/>
</dbReference>
<sequence>MRIYRFFSQRQTVSAEPGQATRVRKKGILVPERFPSTRLSASAPLDRLDEDPATTPVVGPRAARTALSFELIPPRHDADTALLDTLIAGLAEYNPDYVSVTSSRRSDWLEGTAGLISRIAETTDLKPIAHLACTAGTRGELAGWIRALIDAGVRGFLALRGDLPDGVAQLPEGYLQHATDLLNLIVEVQEEQAFRLAAGKLALSVACYPSGHAESKNADMDLDVLLAKQRLGADFAITQLFFEAEDYLSFVEKSRLAGVRIPLIPGIMPMTSLRRVERMGVLSGIKVPECVTRRLSAASSPEEEYEIGMEMTADLTRAVLEAGTGGLHIYTHNNLAVTRDLLSRINI</sequence>
<comment type="similarity">
    <text evidence="3 8">Belongs to the methylenetetrahydrofolate reductase family.</text>
</comment>
<dbReference type="UniPathway" id="UPA00193"/>
<dbReference type="InterPro" id="IPR029041">
    <property type="entry name" value="FAD-linked_oxidoreductase-like"/>
</dbReference>
<evidence type="ECO:0000256" key="1">
    <source>
        <dbReference type="ARBA" id="ARBA00001974"/>
    </source>
</evidence>
<comment type="cofactor">
    <cofactor evidence="1 8">
        <name>FAD</name>
        <dbReference type="ChEBI" id="CHEBI:57692"/>
    </cofactor>
</comment>
<evidence type="ECO:0000313" key="9">
    <source>
        <dbReference type="EMBL" id="SDM03047.1"/>
    </source>
</evidence>